<dbReference type="Gene3D" id="3.60.15.10">
    <property type="entry name" value="Ribonuclease Z/Hydroxyacylglutathione hydrolase-like"/>
    <property type="match status" value="1"/>
</dbReference>
<dbReference type="PANTHER" id="PTHR13754">
    <property type="entry name" value="METALLO-BETA-LACTAMASE SUPERFAMILY PROTEIN"/>
    <property type="match status" value="1"/>
</dbReference>
<reference evidence="2" key="1">
    <citation type="submission" date="2014-12" db="EMBL/GenBank/DDBJ databases">
        <authorList>
            <person name="Huang H.-H."/>
            <person name="Chen S.-C."/>
            <person name="Lai M.-C."/>
        </authorList>
    </citation>
    <scope>NUCLEOTIDE SEQUENCE</scope>
    <source>
        <strain evidence="2">K1F9705b</strain>
    </source>
</reference>
<dbReference type="InterPro" id="IPR041712">
    <property type="entry name" value="DHPS-like_MBL-fold"/>
</dbReference>
<comment type="caution">
    <text evidence="2">The sequence shown here is derived from an EMBL/GenBank/DDBJ whole genome shotgun (WGS) entry which is preliminary data.</text>
</comment>
<dbReference type="PANTHER" id="PTHR13754:SF18">
    <property type="entry name" value="7,8-DIHYDROPTERIN-6-METHYL-4-(BETA-D-RIBOFURANOSYL)-AMINOBENZENE-5'-PHOSPHATE SYNTHASE"/>
    <property type="match status" value="1"/>
</dbReference>
<dbReference type="AlphaFoldDB" id="A0A8J7WA37"/>
<dbReference type="SMART" id="SM00849">
    <property type="entry name" value="Lactamase_B"/>
    <property type="match status" value="1"/>
</dbReference>
<accession>A0A8J7WA37</accession>
<dbReference type="SUPFAM" id="SSF56281">
    <property type="entry name" value="Metallo-hydrolase/oxidoreductase"/>
    <property type="match status" value="1"/>
</dbReference>
<dbReference type="GO" id="GO:0016740">
    <property type="term" value="F:transferase activity"/>
    <property type="evidence" value="ECO:0007669"/>
    <property type="project" value="TreeGrafter"/>
</dbReference>
<dbReference type="Proteomes" id="UP000730161">
    <property type="component" value="Unassembled WGS sequence"/>
</dbReference>
<protein>
    <recommendedName>
        <fullName evidence="1">Metallo-beta-lactamase domain-containing protein</fullName>
    </recommendedName>
</protein>
<organism evidence="2 3">
    <name type="scientific">Methanocalculus chunghsingensis</name>
    <dbReference type="NCBI Taxonomy" id="156457"/>
    <lineage>
        <taxon>Archaea</taxon>
        <taxon>Methanobacteriati</taxon>
        <taxon>Methanobacteriota</taxon>
        <taxon>Stenosarchaea group</taxon>
        <taxon>Methanomicrobia</taxon>
        <taxon>Methanomicrobiales</taxon>
        <taxon>Methanocalculaceae</taxon>
        <taxon>Methanocalculus</taxon>
    </lineage>
</organism>
<dbReference type="InterPro" id="IPR001279">
    <property type="entry name" value="Metallo-B-lactamas"/>
</dbReference>
<dbReference type="OrthoDB" id="7773at2157"/>
<dbReference type="InterPro" id="IPR052926">
    <property type="entry name" value="Metallo-beta-lactamase_dom"/>
</dbReference>
<sequence>MQLIVLVDNTTLIDRYYRAEPGLSFILRDGDTRILFDCGYSDLFIANADAMKVDLNSINSIVLSHGHIDHTGGLIPLIRFYHAIPDGDTPGTRPSIITHPATFGRKVSEKEGDVGCPVTRDQLAAIGDLHLSERPLRISDRIWFLGEIPRTDPSRTQKSTASVESPAGWVPDPVTEDSALVYCGDEGLVIICGCTHAGIEHTVSYAREICGDERVAAIIGGLHLYSASPERIAGVADWCAEEGIPEIYPCHCTGLPATIAFSKHLTVIPIGVGSHLTWDEEPVSLDKV</sequence>
<dbReference type="InterPro" id="IPR036866">
    <property type="entry name" value="RibonucZ/Hydroxyglut_hydro"/>
</dbReference>
<evidence type="ECO:0000313" key="2">
    <source>
        <dbReference type="EMBL" id="MBR1368958.1"/>
    </source>
</evidence>
<evidence type="ECO:0000259" key="1">
    <source>
        <dbReference type="SMART" id="SM00849"/>
    </source>
</evidence>
<dbReference type="EMBL" id="JWHL01000006">
    <property type="protein sequence ID" value="MBR1368958.1"/>
    <property type="molecule type" value="Genomic_DNA"/>
</dbReference>
<name>A0A8J7WA37_9EURY</name>
<dbReference type="RefSeq" id="WP_211530618.1">
    <property type="nucleotide sequence ID" value="NZ_JWHL01000006.1"/>
</dbReference>
<proteinExistence type="predicted"/>
<keyword evidence="3" id="KW-1185">Reference proteome</keyword>
<feature type="domain" description="Metallo-beta-lactamase" evidence="1">
    <location>
        <begin position="21"/>
        <end position="251"/>
    </location>
</feature>
<evidence type="ECO:0000313" key="3">
    <source>
        <dbReference type="Proteomes" id="UP000730161"/>
    </source>
</evidence>
<dbReference type="CDD" id="cd07713">
    <property type="entry name" value="DHPS-like_MBL-fold"/>
    <property type="match status" value="1"/>
</dbReference>
<dbReference type="Pfam" id="PF00753">
    <property type="entry name" value="Lactamase_B"/>
    <property type="match status" value="1"/>
</dbReference>
<gene>
    <name evidence="2" type="ORF">RJ53_05345</name>
</gene>